<protein>
    <submittedName>
        <fullName evidence="7">Hydrogenase-4 component E</fullName>
        <ecNumber evidence="7">1.-.-.-</ecNumber>
    </submittedName>
</protein>
<keyword evidence="3 6" id="KW-0812">Transmembrane</keyword>
<dbReference type="EC" id="1.-.-.-" evidence="7"/>
<organism evidence="7 8">
    <name type="scientific">Sulfurospirillum diekertiae</name>
    <dbReference type="NCBI Taxonomy" id="1854492"/>
    <lineage>
        <taxon>Bacteria</taxon>
        <taxon>Pseudomonadati</taxon>
        <taxon>Campylobacterota</taxon>
        <taxon>Epsilonproteobacteria</taxon>
        <taxon>Campylobacterales</taxon>
        <taxon>Sulfurospirillaceae</taxon>
        <taxon>Sulfurospirillum</taxon>
    </lineage>
</organism>
<keyword evidence="7" id="KW-0560">Oxidoreductase</keyword>
<reference evidence="8" key="1">
    <citation type="submission" date="2017-05" db="EMBL/GenBank/DDBJ databases">
        <title>Dechlorination kinetics govern the competition between two new strains of the genus Sulfurospirillum.</title>
        <authorList>
            <person name="Buttet G.F."/>
            <person name="Murray A.M."/>
            <person name="Goris T."/>
            <person name="Burion M."/>
            <person name="Lin B."/>
            <person name="Rolle M."/>
            <person name="Maillard J."/>
        </authorList>
    </citation>
    <scope>NUCLEOTIDE SEQUENCE [LARGE SCALE GENOMIC DNA]</scope>
    <source>
        <strain evidence="8">SL2-1</strain>
    </source>
</reference>
<evidence type="ECO:0000313" key="8">
    <source>
        <dbReference type="Proteomes" id="UP000196005"/>
    </source>
</evidence>
<dbReference type="NCBIfam" id="NF008556">
    <property type="entry name" value="PRK11492.1"/>
    <property type="match status" value="1"/>
</dbReference>
<evidence type="ECO:0000256" key="2">
    <source>
        <dbReference type="ARBA" id="ARBA00022475"/>
    </source>
</evidence>
<proteinExistence type="predicted"/>
<dbReference type="AlphaFoldDB" id="A0A1Y0HLX1"/>
<gene>
    <name evidence="7" type="ORF">Sdiek1_1067</name>
</gene>
<feature type="transmembrane region" description="Helical" evidence="6">
    <location>
        <begin position="124"/>
        <end position="144"/>
    </location>
</feature>
<feature type="transmembrane region" description="Helical" evidence="6">
    <location>
        <begin position="90"/>
        <end position="112"/>
    </location>
</feature>
<keyword evidence="4 6" id="KW-1133">Transmembrane helix</keyword>
<evidence type="ECO:0000256" key="5">
    <source>
        <dbReference type="ARBA" id="ARBA00023136"/>
    </source>
</evidence>
<keyword evidence="5 6" id="KW-0472">Membrane</keyword>
<accession>A0A1Y0HLX1</accession>
<dbReference type="PANTHER" id="PTHR38601:SF1">
    <property type="entry name" value="HYDROGENASE-4 COMPONENT E"/>
    <property type="match status" value="1"/>
</dbReference>
<evidence type="ECO:0000256" key="1">
    <source>
        <dbReference type="ARBA" id="ARBA00004651"/>
    </source>
</evidence>
<evidence type="ECO:0000256" key="4">
    <source>
        <dbReference type="ARBA" id="ARBA00022989"/>
    </source>
</evidence>
<dbReference type="Pfam" id="PF00420">
    <property type="entry name" value="Oxidored_q2"/>
    <property type="match status" value="1"/>
</dbReference>
<keyword evidence="2" id="KW-1003">Cell membrane</keyword>
<name>A0A1Y0HLX1_9BACT</name>
<keyword evidence="8" id="KW-1185">Reference proteome</keyword>
<feature type="transmembrane region" description="Helical" evidence="6">
    <location>
        <begin position="29"/>
        <end position="52"/>
    </location>
</feature>
<dbReference type="Proteomes" id="UP000196005">
    <property type="component" value="Chromosome"/>
</dbReference>
<feature type="transmembrane region" description="Helical" evidence="6">
    <location>
        <begin position="58"/>
        <end position="78"/>
    </location>
</feature>
<comment type="subcellular location">
    <subcellularLocation>
        <location evidence="1">Cell membrane</location>
        <topology evidence="1">Multi-pass membrane protein</topology>
    </subcellularLocation>
</comment>
<dbReference type="KEGG" id="suls:Sdiek1_1067"/>
<dbReference type="InterPro" id="IPR038730">
    <property type="entry name" value="HyfE-like"/>
</dbReference>
<dbReference type="GO" id="GO:0005886">
    <property type="term" value="C:plasma membrane"/>
    <property type="evidence" value="ECO:0007669"/>
    <property type="project" value="UniProtKB-SubCell"/>
</dbReference>
<evidence type="ECO:0000256" key="6">
    <source>
        <dbReference type="SAM" id="Phobius"/>
    </source>
</evidence>
<evidence type="ECO:0000313" key="7">
    <source>
        <dbReference type="EMBL" id="ARU48233.1"/>
    </source>
</evidence>
<dbReference type="RefSeq" id="WP_087438223.1">
    <property type="nucleotide sequence ID" value="NZ_CP021416.1"/>
</dbReference>
<evidence type="ECO:0000256" key="3">
    <source>
        <dbReference type="ARBA" id="ARBA00022692"/>
    </source>
</evidence>
<dbReference type="GO" id="GO:0016491">
    <property type="term" value="F:oxidoreductase activity"/>
    <property type="evidence" value="ECO:0007669"/>
    <property type="project" value="UniProtKB-KW"/>
</dbReference>
<dbReference type="InterPro" id="IPR039428">
    <property type="entry name" value="NUOK/Mnh_C1-like"/>
</dbReference>
<feature type="transmembrane region" description="Helical" evidence="6">
    <location>
        <begin position="6"/>
        <end position="22"/>
    </location>
</feature>
<dbReference type="Gene3D" id="1.10.287.3510">
    <property type="match status" value="1"/>
</dbReference>
<dbReference type="PANTHER" id="PTHR38601">
    <property type="entry name" value="HYDROGENASE-4 COMPONENT E"/>
    <property type="match status" value="1"/>
</dbReference>
<sequence length="215" mass="23799">MIDLLSLLSIAMILTSLIVFGLRNYKAAILTYGLQTALLVSIFLLLSTTHLAEQLCTWAFIALFTKVLFIPFILLRLVKKLGVVSEDEPVGGFFVSPIIAISFSLAIAMSVYPIYMKFSLIHESIPLIASITIFMIGIFGFILRNSVIKQILAYCMFENGIHLSLALMAYNLPEIAELGILTDAIFAVIIMSVLAQRFHHYFGSLDVSKATELKG</sequence>
<dbReference type="EMBL" id="CP021416">
    <property type="protein sequence ID" value="ARU48233.1"/>
    <property type="molecule type" value="Genomic_DNA"/>
</dbReference>